<dbReference type="EMBL" id="CAIIXF020000006">
    <property type="protein sequence ID" value="CAH1786423.1"/>
    <property type="molecule type" value="Genomic_DNA"/>
</dbReference>
<dbReference type="PIRSF" id="PIRSF000097">
    <property type="entry name" value="AKR"/>
    <property type="match status" value="1"/>
</dbReference>
<dbReference type="InterPro" id="IPR020471">
    <property type="entry name" value="AKR"/>
</dbReference>
<dbReference type="InterPro" id="IPR036812">
    <property type="entry name" value="NAD(P)_OxRdtase_dom_sf"/>
</dbReference>
<dbReference type="SUPFAM" id="SSF51430">
    <property type="entry name" value="NAD(P)-linked oxidoreductase"/>
    <property type="match status" value="1"/>
</dbReference>
<reference evidence="4" key="1">
    <citation type="submission" date="2022-03" db="EMBL/GenBank/DDBJ databases">
        <authorList>
            <person name="Martin C."/>
        </authorList>
    </citation>
    <scope>NUCLEOTIDE SEQUENCE</scope>
</reference>
<dbReference type="FunFam" id="3.20.20.100:FF:000006">
    <property type="entry name" value="Aldo-keto reductase family 1 member A1"/>
    <property type="match status" value="1"/>
</dbReference>
<dbReference type="AlphaFoldDB" id="A0A8J1TZA2"/>
<keyword evidence="5" id="KW-1185">Reference proteome</keyword>
<dbReference type="PROSITE" id="PS00798">
    <property type="entry name" value="ALDOKETO_REDUCTASE_1"/>
    <property type="match status" value="1"/>
</dbReference>
<dbReference type="InterPro" id="IPR023210">
    <property type="entry name" value="NADP_OxRdtase_dom"/>
</dbReference>
<keyword evidence="3" id="KW-0560">Oxidoreductase</keyword>
<dbReference type="PANTHER" id="PTHR11732">
    <property type="entry name" value="ALDO/KETO REDUCTASE"/>
    <property type="match status" value="1"/>
</dbReference>
<dbReference type="PRINTS" id="PR00069">
    <property type="entry name" value="ALDKETRDTASE"/>
</dbReference>
<evidence type="ECO:0000313" key="4">
    <source>
        <dbReference type="EMBL" id="CAH1786423.1"/>
    </source>
</evidence>
<comment type="similarity">
    <text evidence="1">Belongs to the aldo/keto reductase family.</text>
</comment>
<accession>A0A8J1TZA2</accession>
<dbReference type="Proteomes" id="UP000749559">
    <property type="component" value="Unassembled WGS sequence"/>
</dbReference>
<evidence type="ECO:0000256" key="1">
    <source>
        <dbReference type="ARBA" id="ARBA00007905"/>
    </source>
</evidence>
<gene>
    <name evidence="4" type="ORF">OFUS_LOCUS12328</name>
</gene>
<evidence type="ECO:0000256" key="2">
    <source>
        <dbReference type="ARBA" id="ARBA00022857"/>
    </source>
</evidence>
<dbReference type="GO" id="GO:0016491">
    <property type="term" value="F:oxidoreductase activity"/>
    <property type="evidence" value="ECO:0007669"/>
    <property type="project" value="UniProtKB-KW"/>
</dbReference>
<dbReference type="PROSITE" id="PS00062">
    <property type="entry name" value="ALDOKETO_REDUCTASE_2"/>
    <property type="match status" value="1"/>
</dbReference>
<evidence type="ECO:0000256" key="3">
    <source>
        <dbReference type="ARBA" id="ARBA00023002"/>
    </source>
</evidence>
<dbReference type="OrthoDB" id="416253at2759"/>
<sequence length="329" mass="37770">MTGIAECITLNNGVEMPMVGLGTFQGNYQYTSVFDVVVSSVTQAIVTGYRHLDTAFIYNTEDAVGEAIRGKIQDGTVTRKDLFVTTKLWCPYHEKDRVKECLQKSLKNLGLEYVDLYLIHWPTPMVYSTEQTWPKDENGKSIYSKTDYVETWQGMEACVASGLARSIGMSNFNQHQLQRILDNCSIIPAVLQIESNPFFTNTPLIEFCKKNTINVVAYSPLGKPYRTWDNDPEKDPYFNTNETILKLAEKYKRTPGQIMLRYQIQRGVGVVPKSNDKQRQTDNIQIFDFEFSVEDMKSLHELNRDFRILKLEPLADSPEYPFNEPYIGM</sequence>
<dbReference type="Pfam" id="PF00248">
    <property type="entry name" value="Aldo_ket_red"/>
    <property type="match status" value="1"/>
</dbReference>
<comment type="caution">
    <text evidence="4">The sequence shown here is derived from an EMBL/GenBank/DDBJ whole genome shotgun (WGS) entry which is preliminary data.</text>
</comment>
<evidence type="ECO:0000313" key="5">
    <source>
        <dbReference type="Proteomes" id="UP000749559"/>
    </source>
</evidence>
<organism evidence="4 5">
    <name type="scientific">Owenia fusiformis</name>
    <name type="common">Polychaete worm</name>
    <dbReference type="NCBI Taxonomy" id="6347"/>
    <lineage>
        <taxon>Eukaryota</taxon>
        <taxon>Metazoa</taxon>
        <taxon>Spiralia</taxon>
        <taxon>Lophotrochozoa</taxon>
        <taxon>Annelida</taxon>
        <taxon>Polychaeta</taxon>
        <taxon>Sedentaria</taxon>
        <taxon>Canalipalpata</taxon>
        <taxon>Sabellida</taxon>
        <taxon>Oweniida</taxon>
        <taxon>Oweniidae</taxon>
        <taxon>Owenia</taxon>
    </lineage>
</organism>
<dbReference type="InterPro" id="IPR018170">
    <property type="entry name" value="Aldo/ket_reductase_CS"/>
</dbReference>
<dbReference type="Gene3D" id="3.20.20.100">
    <property type="entry name" value="NADP-dependent oxidoreductase domain"/>
    <property type="match status" value="1"/>
</dbReference>
<keyword evidence="2" id="KW-0521">NADP</keyword>
<proteinExistence type="inferred from homology"/>
<name>A0A8J1TZA2_OWEFU</name>
<protein>
    <submittedName>
        <fullName evidence="4">Uncharacterized protein</fullName>
    </submittedName>
</protein>